<keyword evidence="3 7" id="KW-0813">Transport</keyword>
<dbReference type="InterPro" id="IPR020846">
    <property type="entry name" value="MFS_dom"/>
</dbReference>
<dbReference type="PRINTS" id="PR00171">
    <property type="entry name" value="SUGRTRNSPORT"/>
</dbReference>
<accession>A0A1L9S5I9</accession>
<evidence type="ECO:0000256" key="5">
    <source>
        <dbReference type="ARBA" id="ARBA00022989"/>
    </source>
</evidence>
<dbReference type="GO" id="GO:0016020">
    <property type="term" value="C:membrane"/>
    <property type="evidence" value="ECO:0007669"/>
    <property type="project" value="UniProtKB-SubCell"/>
</dbReference>
<feature type="transmembrane region" description="Helical" evidence="8">
    <location>
        <begin position="53"/>
        <end position="73"/>
    </location>
</feature>
<feature type="transmembrane region" description="Helical" evidence="8">
    <location>
        <begin position="366"/>
        <end position="389"/>
    </location>
</feature>
<dbReference type="InterPro" id="IPR036259">
    <property type="entry name" value="MFS_trans_sf"/>
</dbReference>
<feature type="transmembrane region" description="Helical" evidence="8">
    <location>
        <begin position="178"/>
        <end position="195"/>
    </location>
</feature>
<comment type="similarity">
    <text evidence="2 7">Belongs to the major facilitator superfamily. Sugar transporter (TC 2.A.1.1) family.</text>
</comment>
<evidence type="ECO:0000256" key="8">
    <source>
        <dbReference type="SAM" id="Phobius"/>
    </source>
</evidence>
<feature type="transmembrane region" description="Helical" evidence="8">
    <location>
        <begin position="109"/>
        <end position="129"/>
    </location>
</feature>
<protein>
    <recommendedName>
        <fullName evidence="9">Major facilitator superfamily (MFS) profile domain-containing protein</fullName>
    </recommendedName>
</protein>
<dbReference type="PROSITE" id="PS50850">
    <property type="entry name" value="MFS"/>
    <property type="match status" value="1"/>
</dbReference>
<dbReference type="NCBIfam" id="TIGR00879">
    <property type="entry name" value="SP"/>
    <property type="match status" value="1"/>
</dbReference>
<sequence length="484" mass="52436">MVSPSVYRILVVAFVALGSMTYGYCSSIVATTLDQPSFVAYFSLDTRPDATQLIGAVSGLFQAGGLFGCLSCLTSADWLGRRRALLITALVTLVGGALQAGSVNIAMFLVFRFVTGLGIGSIVTLVPLYQSEIVPPRIRGFLVGMHGILICTGYSLASWVGLGFYFVNASGAQWRLPLAIQCVPPLLLALGIGFLPESPRWLLDQNRVEEARRAFEAVRADESDADVPDDAVESEFRAMQAQIRSEHAQEHTVMDLFHSAAMRKRCLIGFAVLFGCQGTGTLVINNYGPLLYESLGFSSVAQLLIQCGWISVCPIGNLINSLLVDRVGRTRLLMVGFVGVITALVGECVAMSIFDRTGARSAANAAVFFLFWHIACFSSTSDATSYIYASEIFPTPLRAKGLAVSVSGLFVATIVFLQCGPTAFDAIGWKYYLVFLACSVVVLFFVWFYCPETRQLSLEEISELFGDHAAVIEPEEIEIEAKSS</sequence>
<feature type="transmembrane region" description="Helical" evidence="8">
    <location>
        <begin position="141"/>
        <end position="166"/>
    </location>
</feature>
<evidence type="ECO:0000259" key="9">
    <source>
        <dbReference type="PROSITE" id="PS50850"/>
    </source>
</evidence>
<keyword evidence="6 8" id="KW-0472">Membrane</keyword>
<dbReference type="FunFam" id="1.20.1250.20:FF:000134">
    <property type="entry name" value="MFS sugar transporter protein"/>
    <property type="match status" value="1"/>
</dbReference>
<evidence type="ECO:0000256" key="7">
    <source>
        <dbReference type="RuleBase" id="RU003346"/>
    </source>
</evidence>
<evidence type="ECO:0000256" key="6">
    <source>
        <dbReference type="ARBA" id="ARBA00023136"/>
    </source>
</evidence>
<dbReference type="SUPFAM" id="SSF103473">
    <property type="entry name" value="MFS general substrate transporter"/>
    <property type="match status" value="1"/>
</dbReference>
<dbReference type="PANTHER" id="PTHR48022:SF11">
    <property type="entry name" value="MONOSACCHARIDE TRANSPORTER (HXT8), PUTATIVE (AFU_ORTHOLOGUE AFUA_2G08120)-RELATED"/>
    <property type="match status" value="1"/>
</dbReference>
<dbReference type="InterPro" id="IPR005828">
    <property type="entry name" value="MFS_sugar_transport-like"/>
</dbReference>
<dbReference type="VEuPathDB" id="FungiDB:ASPZODRAFT_76938"/>
<feature type="transmembrane region" description="Helical" evidence="8">
    <location>
        <begin position="266"/>
        <end position="288"/>
    </location>
</feature>
<feature type="transmembrane region" description="Helical" evidence="8">
    <location>
        <begin position="85"/>
        <end position="103"/>
    </location>
</feature>
<dbReference type="RefSeq" id="XP_022576930.1">
    <property type="nucleotide sequence ID" value="XM_022730141.1"/>
</dbReference>
<evidence type="ECO:0000313" key="11">
    <source>
        <dbReference type="Proteomes" id="UP000184188"/>
    </source>
</evidence>
<name>A0A1L9S5I9_9EURO</name>
<evidence type="ECO:0000256" key="1">
    <source>
        <dbReference type="ARBA" id="ARBA00004141"/>
    </source>
</evidence>
<proteinExistence type="inferred from homology"/>
<dbReference type="InterPro" id="IPR005829">
    <property type="entry name" value="Sugar_transporter_CS"/>
</dbReference>
<dbReference type="PROSITE" id="PS00217">
    <property type="entry name" value="SUGAR_TRANSPORT_2"/>
    <property type="match status" value="1"/>
</dbReference>
<dbReference type="AlphaFoldDB" id="A0A1L9S5I9"/>
<dbReference type="InterPro" id="IPR003663">
    <property type="entry name" value="Sugar/inositol_transpt"/>
</dbReference>
<dbReference type="Gene3D" id="1.20.1250.20">
    <property type="entry name" value="MFS general substrate transporter like domains"/>
    <property type="match status" value="1"/>
</dbReference>
<dbReference type="EMBL" id="KV878360">
    <property type="protein sequence ID" value="OJJ42420.1"/>
    <property type="molecule type" value="Genomic_DNA"/>
</dbReference>
<dbReference type="Proteomes" id="UP000184188">
    <property type="component" value="Unassembled WGS sequence"/>
</dbReference>
<feature type="transmembrane region" description="Helical" evidence="8">
    <location>
        <begin position="300"/>
        <end position="320"/>
    </location>
</feature>
<keyword evidence="11" id="KW-1185">Reference proteome</keyword>
<dbReference type="GO" id="GO:0005351">
    <property type="term" value="F:carbohydrate:proton symporter activity"/>
    <property type="evidence" value="ECO:0007669"/>
    <property type="project" value="TreeGrafter"/>
</dbReference>
<feature type="transmembrane region" description="Helical" evidence="8">
    <location>
        <begin position="332"/>
        <end position="354"/>
    </location>
</feature>
<gene>
    <name evidence="10" type="ORF">ASPZODRAFT_76938</name>
</gene>
<dbReference type="InterPro" id="IPR050360">
    <property type="entry name" value="MFS_Sugar_Transporters"/>
</dbReference>
<dbReference type="OrthoDB" id="6612291at2759"/>
<evidence type="ECO:0000256" key="3">
    <source>
        <dbReference type="ARBA" id="ARBA00022448"/>
    </source>
</evidence>
<dbReference type="GeneID" id="34616605"/>
<comment type="subcellular location">
    <subcellularLocation>
        <location evidence="1">Membrane</location>
        <topology evidence="1">Multi-pass membrane protein</topology>
    </subcellularLocation>
</comment>
<evidence type="ECO:0000256" key="4">
    <source>
        <dbReference type="ARBA" id="ARBA00022692"/>
    </source>
</evidence>
<evidence type="ECO:0000313" key="10">
    <source>
        <dbReference type="EMBL" id="OJJ42420.1"/>
    </source>
</evidence>
<feature type="transmembrane region" description="Helical" evidence="8">
    <location>
        <begin position="7"/>
        <end position="33"/>
    </location>
</feature>
<reference evidence="11" key="1">
    <citation type="journal article" date="2017" name="Genome Biol.">
        <title>Comparative genomics reveals high biological diversity and specific adaptations in the industrially and medically important fungal genus Aspergillus.</title>
        <authorList>
            <person name="de Vries R.P."/>
            <person name="Riley R."/>
            <person name="Wiebenga A."/>
            <person name="Aguilar-Osorio G."/>
            <person name="Amillis S."/>
            <person name="Uchima C.A."/>
            <person name="Anderluh G."/>
            <person name="Asadollahi M."/>
            <person name="Askin M."/>
            <person name="Barry K."/>
            <person name="Battaglia E."/>
            <person name="Bayram O."/>
            <person name="Benocci T."/>
            <person name="Braus-Stromeyer S.A."/>
            <person name="Caldana C."/>
            <person name="Canovas D."/>
            <person name="Cerqueira G.C."/>
            <person name="Chen F."/>
            <person name="Chen W."/>
            <person name="Choi C."/>
            <person name="Clum A."/>
            <person name="Dos Santos R.A."/>
            <person name="Damasio A.R."/>
            <person name="Diallinas G."/>
            <person name="Emri T."/>
            <person name="Fekete E."/>
            <person name="Flipphi M."/>
            <person name="Freyberg S."/>
            <person name="Gallo A."/>
            <person name="Gournas C."/>
            <person name="Habgood R."/>
            <person name="Hainaut M."/>
            <person name="Harispe M.L."/>
            <person name="Henrissat B."/>
            <person name="Hilden K.S."/>
            <person name="Hope R."/>
            <person name="Hossain A."/>
            <person name="Karabika E."/>
            <person name="Karaffa L."/>
            <person name="Karanyi Z."/>
            <person name="Krasevec N."/>
            <person name="Kuo A."/>
            <person name="Kusch H."/>
            <person name="LaButti K."/>
            <person name="Lagendijk E.L."/>
            <person name="Lapidus A."/>
            <person name="Levasseur A."/>
            <person name="Lindquist E."/>
            <person name="Lipzen A."/>
            <person name="Logrieco A.F."/>
            <person name="MacCabe A."/>
            <person name="Maekelae M.R."/>
            <person name="Malavazi I."/>
            <person name="Melin P."/>
            <person name="Meyer V."/>
            <person name="Mielnichuk N."/>
            <person name="Miskei M."/>
            <person name="Molnar A.P."/>
            <person name="Mule G."/>
            <person name="Ngan C.Y."/>
            <person name="Orejas M."/>
            <person name="Orosz E."/>
            <person name="Ouedraogo J.P."/>
            <person name="Overkamp K.M."/>
            <person name="Park H.-S."/>
            <person name="Perrone G."/>
            <person name="Piumi F."/>
            <person name="Punt P.J."/>
            <person name="Ram A.F."/>
            <person name="Ramon A."/>
            <person name="Rauscher S."/>
            <person name="Record E."/>
            <person name="Riano-Pachon D.M."/>
            <person name="Robert V."/>
            <person name="Roehrig J."/>
            <person name="Ruller R."/>
            <person name="Salamov A."/>
            <person name="Salih N.S."/>
            <person name="Samson R.A."/>
            <person name="Sandor E."/>
            <person name="Sanguinetti M."/>
            <person name="Schuetze T."/>
            <person name="Sepcic K."/>
            <person name="Shelest E."/>
            <person name="Sherlock G."/>
            <person name="Sophianopoulou V."/>
            <person name="Squina F.M."/>
            <person name="Sun H."/>
            <person name="Susca A."/>
            <person name="Todd R.B."/>
            <person name="Tsang A."/>
            <person name="Unkles S.E."/>
            <person name="van de Wiele N."/>
            <person name="van Rossen-Uffink D."/>
            <person name="Oliveira J.V."/>
            <person name="Vesth T.C."/>
            <person name="Visser J."/>
            <person name="Yu J.-H."/>
            <person name="Zhou M."/>
            <person name="Andersen M.R."/>
            <person name="Archer D.B."/>
            <person name="Baker S.E."/>
            <person name="Benoit I."/>
            <person name="Brakhage A.A."/>
            <person name="Braus G.H."/>
            <person name="Fischer R."/>
            <person name="Frisvad J.C."/>
            <person name="Goldman G.H."/>
            <person name="Houbraken J."/>
            <person name="Oakley B."/>
            <person name="Pocsi I."/>
            <person name="Scazzocchio C."/>
            <person name="Seiboth B."/>
            <person name="vanKuyk P.A."/>
            <person name="Wortman J."/>
            <person name="Dyer P.S."/>
            <person name="Grigoriev I.V."/>
        </authorList>
    </citation>
    <scope>NUCLEOTIDE SEQUENCE [LARGE SCALE GENOMIC DNA]</scope>
    <source>
        <strain evidence="11">CBS 506.65</strain>
    </source>
</reference>
<feature type="transmembrane region" description="Helical" evidence="8">
    <location>
        <begin position="401"/>
        <end position="423"/>
    </location>
</feature>
<dbReference type="Pfam" id="PF00083">
    <property type="entry name" value="Sugar_tr"/>
    <property type="match status" value="1"/>
</dbReference>
<evidence type="ECO:0000256" key="2">
    <source>
        <dbReference type="ARBA" id="ARBA00010992"/>
    </source>
</evidence>
<keyword evidence="4 8" id="KW-0812">Transmembrane</keyword>
<feature type="domain" description="Major facilitator superfamily (MFS) profile" evidence="9">
    <location>
        <begin position="11"/>
        <end position="454"/>
    </location>
</feature>
<keyword evidence="5 8" id="KW-1133">Transmembrane helix</keyword>
<feature type="transmembrane region" description="Helical" evidence="8">
    <location>
        <begin position="429"/>
        <end position="450"/>
    </location>
</feature>
<organism evidence="10 11">
    <name type="scientific">Penicilliopsis zonata CBS 506.65</name>
    <dbReference type="NCBI Taxonomy" id="1073090"/>
    <lineage>
        <taxon>Eukaryota</taxon>
        <taxon>Fungi</taxon>
        <taxon>Dikarya</taxon>
        <taxon>Ascomycota</taxon>
        <taxon>Pezizomycotina</taxon>
        <taxon>Eurotiomycetes</taxon>
        <taxon>Eurotiomycetidae</taxon>
        <taxon>Eurotiales</taxon>
        <taxon>Aspergillaceae</taxon>
        <taxon>Penicilliopsis</taxon>
    </lineage>
</organism>
<dbReference type="PANTHER" id="PTHR48022">
    <property type="entry name" value="PLASTIDIC GLUCOSE TRANSPORTER 4"/>
    <property type="match status" value="1"/>
</dbReference>